<dbReference type="WBParaSite" id="nRc.2.0.1.t37050-RA">
    <property type="protein sequence ID" value="nRc.2.0.1.t37050-RA"/>
    <property type="gene ID" value="nRc.2.0.1.g37050"/>
</dbReference>
<proteinExistence type="predicted"/>
<organism evidence="2 3">
    <name type="scientific">Romanomermis culicivorax</name>
    <name type="common">Nematode worm</name>
    <dbReference type="NCBI Taxonomy" id="13658"/>
    <lineage>
        <taxon>Eukaryota</taxon>
        <taxon>Metazoa</taxon>
        <taxon>Ecdysozoa</taxon>
        <taxon>Nematoda</taxon>
        <taxon>Enoplea</taxon>
        <taxon>Dorylaimia</taxon>
        <taxon>Mermithida</taxon>
        <taxon>Mermithoidea</taxon>
        <taxon>Mermithidae</taxon>
        <taxon>Romanomermis</taxon>
    </lineage>
</organism>
<protein>
    <submittedName>
        <fullName evidence="3">Uncharacterized protein</fullName>
    </submittedName>
</protein>
<accession>A0A915KF97</accession>
<evidence type="ECO:0000313" key="2">
    <source>
        <dbReference type="Proteomes" id="UP000887565"/>
    </source>
</evidence>
<evidence type="ECO:0000256" key="1">
    <source>
        <dbReference type="SAM" id="MobiDB-lite"/>
    </source>
</evidence>
<name>A0A915KF97_ROMCU</name>
<evidence type="ECO:0000313" key="3">
    <source>
        <dbReference type="WBParaSite" id="nRc.2.0.1.t37050-RA"/>
    </source>
</evidence>
<sequence length="396" mass="43791">MQLCLNTRVNKALVAEQLQTMSLAQVGGLVTADELTDSLIKRCIDWTPADFEDAKLLVNDYLYALQNDGLSVRVNRGIWKATSTPAAGATLVGTARVSVLTEQDFINPQAANIQSEATMRGSATSVVTAIPTPRRRDRGDQDQQERLSQQQKRRSSSGDRGRRRQMDKIIRCCLCREKIENSGQPITCGQLSLAQLLDKLTQVRPEISSQIDNIRSELMVSETKIDQQSQTTDRTRHSRRQSQKGIVCYLCKREIENPGQPISCGQFSLKQLLDKVTELQPGMSSQITSQLAPVAEHAESKSSRVARQFEQQVTVSSQQWSAESMLSGPVIQQLHEKPSGGQCRCSFCHQTVQDKDAITCGTNNFEQLLRMLSEALDAEAMAAGGQLCTHRTPGTP</sequence>
<dbReference type="Proteomes" id="UP000887565">
    <property type="component" value="Unplaced"/>
</dbReference>
<feature type="compositionally biased region" description="Polar residues" evidence="1">
    <location>
        <begin position="116"/>
        <end position="127"/>
    </location>
</feature>
<dbReference type="AlphaFoldDB" id="A0A915KF97"/>
<keyword evidence="2" id="KW-1185">Reference proteome</keyword>
<feature type="region of interest" description="Disordered" evidence="1">
    <location>
        <begin position="116"/>
        <end position="163"/>
    </location>
</feature>
<reference evidence="3" key="1">
    <citation type="submission" date="2022-11" db="UniProtKB">
        <authorList>
            <consortium name="WormBaseParasite"/>
        </authorList>
    </citation>
    <scope>IDENTIFICATION</scope>
</reference>